<comment type="caution">
    <text evidence="2">The sequence shown here is derived from an EMBL/GenBank/DDBJ whole genome shotgun (WGS) entry which is preliminary data.</text>
</comment>
<keyword evidence="3" id="KW-1185">Reference proteome</keyword>
<accession>A0A7C9VZE1</accession>
<keyword evidence="1" id="KW-1133">Transmembrane helix</keyword>
<name>A0A7C9VZE1_9PSEU</name>
<evidence type="ECO:0000313" key="3">
    <source>
        <dbReference type="Proteomes" id="UP000481360"/>
    </source>
</evidence>
<protein>
    <recommendedName>
        <fullName evidence="4">ABC-type transport system involved in multi-copper enzyme maturation, permease component</fullName>
    </recommendedName>
</protein>
<feature type="transmembrane region" description="Helical" evidence="1">
    <location>
        <begin position="51"/>
        <end position="69"/>
    </location>
</feature>
<feature type="transmembrane region" description="Helical" evidence="1">
    <location>
        <begin position="12"/>
        <end position="31"/>
    </location>
</feature>
<evidence type="ECO:0000256" key="1">
    <source>
        <dbReference type="SAM" id="Phobius"/>
    </source>
</evidence>
<feature type="transmembrane region" description="Helical" evidence="1">
    <location>
        <begin position="211"/>
        <end position="230"/>
    </location>
</feature>
<organism evidence="2 3">
    <name type="scientific">Lentzea alba</name>
    <dbReference type="NCBI Taxonomy" id="2714351"/>
    <lineage>
        <taxon>Bacteria</taxon>
        <taxon>Bacillati</taxon>
        <taxon>Actinomycetota</taxon>
        <taxon>Actinomycetes</taxon>
        <taxon>Pseudonocardiales</taxon>
        <taxon>Pseudonocardiaceae</taxon>
        <taxon>Lentzea</taxon>
    </lineage>
</organism>
<feature type="transmembrane region" description="Helical" evidence="1">
    <location>
        <begin position="126"/>
        <end position="149"/>
    </location>
</feature>
<feature type="transmembrane region" description="Helical" evidence="1">
    <location>
        <begin position="90"/>
        <end position="114"/>
    </location>
</feature>
<feature type="transmembrane region" description="Helical" evidence="1">
    <location>
        <begin position="156"/>
        <end position="175"/>
    </location>
</feature>
<feature type="transmembrane region" description="Helical" evidence="1">
    <location>
        <begin position="237"/>
        <end position="256"/>
    </location>
</feature>
<evidence type="ECO:0008006" key="4">
    <source>
        <dbReference type="Google" id="ProtNLM"/>
    </source>
</evidence>
<gene>
    <name evidence="2" type="ORF">G7043_28160</name>
</gene>
<dbReference type="EMBL" id="JAAMPJ010000008">
    <property type="protein sequence ID" value="NGY62798.1"/>
    <property type="molecule type" value="Genomic_DNA"/>
</dbReference>
<proteinExistence type="predicted"/>
<reference evidence="2 3" key="1">
    <citation type="submission" date="2020-03" db="EMBL/GenBank/DDBJ databases">
        <title>Isolation and identification of active actinomycetes.</title>
        <authorList>
            <person name="Sun X."/>
        </authorList>
    </citation>
    <scope>NUCLEOTIDE SEQUENCE [LARGE SCALE GENOMIC DNA]</scope>
    <source>
        <strain evidence="2 3">NEAU-D13</strain>
    </source>
</reference>
<dbReference type="Proteomes" id="UP000481360">
    <property type="component" value="Unassembled WGS sequence"/>
</dbReference>
<dbReference type="RefSeq" id="WP_166050588.1">
    <property type="nucleotide sequence ID" value="NZ_JAAMPJ010000008.1"/>
</dbReference>
<keyword evidence="1" id="KW-0472">Membrane</keyword>
<keyword evidence="1" id="KW-0812">Transmembrane</keyword>
<dbReference type="AlphaFoldDB" id="A0A7C9VZE1"/>
<sequence length="448" mass="47118">MGLRIELRRSSALWAGLLVVVSGTAMLLLLTTTAAKWQDNSTSAVLELRKPLAYVWALVVGLAVLQGMRDGRARVNELFATTSRPGWVRLGTLASAVAGVVAAATLLLCVGVIVRVAAGGGFVSAGFVPLMLTVVLALAGSVVLGLAVGRLLPHPLAVPVALVATFTLAMTAAQAQDVRSSDGVIPRLALLVPVLNPPSSDLVTTSTSVDLGQIVWFTGLGVTALLLLVSRSWRGRLVALVPAGLALALAVSILPARLSDVLVTDSIAGQLVCDGEVCVSRVHEAGLPAAAAVGRDVLKKLSVLPHPPTAVREDTSAMAHFEVPRRSGDVVYLNSQLHPSVLTMSPEQMRLEMFAGAGVPPCAEPNSSDSRESAVRYLTAAYFTGELTALPSDPYVWGSSSMRSAVEEDWRAFRSQSPSEQLGRVAKVREMLLTCQDPARIHDVLVAR</sequence>
<evidence type="ECO:0000313" key="2">
    <source>
        <dbReference type="EMBL" id="NGY62798.1"/>
    </source>
</evidence>